<evidence type="ECO:0000256" key="6">
    <source>
        <dbReference type="ARBA" id="ARBA00049486"/>
    </source>
</evidence>
<dbReference type="EMBL" id="MJIL01000088">
    <property type="protein sequence ID" value="OLQ73220.1"/>
    <property type="molecule type" value="Genomic_DNA"/>
</dbReference>
<dbReference type="InterPro" id="IPR042122">
    <property type="entry name" value="Ser_AcTrfase_N_sf"/>
</dbReference>
<dbReference type="CDD" id="cd03354">
    <property type="entry name" value="LbH_SAT"/>
    <property type="match status" value="1"/>
</dbReference>
<gene>
    <name evidence="7" type="ORF">BIT28_25725</name>
</gene>
<dbReference type="Proteomes" id="UP000186905">
    <property type="component" value="Unassembled WGS sequence"/>
</dbReference>
<evidence type="ECO:0000313" key="7">
    <source>
        <dbReference type="EMBL" id="OLQ73220.1"/>
    </source>
</evidence>
<proteinExistence type="inferred from homology"/>
<dbReference type="GO" id="GO:0009001">
    <property type="term" value="F:serine O-acetyltransferase activity"/>
    <property type="evidence" value="ECO:0007669"/>
    <property type="project" value="UniProtKB-EC"/>
</dbReference>
<dbReference type="RefSeq" id="WP_075766688.1">
    <property type="nucleotide sequence ID" value="NZ_MJIL01000088.1"/>
</dbReference>
<comment type="similarity">
    <text evidence="1">Belongs to the transferase hexapeptide repeat family.</text>
</comment>
<accession>A0A1Q9GFW6</accession>
<dbReference type="PANTHER" id="PTHR42811">
    <property type="entry name" value="SERINE ACETYLTRANSFERASE"/>
    <property type="match status" value="1"/>
</dbReference>
<dbReference type="AlphaFoldDB" id="A0A1Q9GFW6"/>
<dbReference type="InterPro" id="IPR001451">
    <property type="entry name" value="Hexapep"/>
</dbReference>
<reference evidence="7 8" key="1">
    <citation type="submission" date="2016-09" db="EMBL/GenBank/DDBJ databases">
        <title>Photobacterium proteolyticum sp. nov. a protease producing bacterium isolated from ocean sediments of Laizhou Bay.</title>
        <authorList>
            <person name="Li Y."/>
        </authorList>
    </citation>
    <scope>NUCLEOTIDE SEQUENCE [LARGE SCALE GENOMIC DNA]</scope>
    <source>
        <strain evidence="7 8">13-12</strain>
    </source>
</reference>
<comment type="catalytic activity">
    <reaction evidence="6">
        <text>L-serine + acetyl-CoA = O-acetyl-L-serine + CoA</text>
        <dbReference type="Rhea" id="RHEA:24560"/>
        <dbReference type="ChEBI" id="CHEBI:33384"/>
        <dbReference type="ChEBI" id="CHEBI:57287"/>
        <dbReference type="ChEBI" id="CHEBI:57288"/>
        <dbReference type="ChEBI" id="CHEBI:58340"/>
        <dbReference type="EC" id="2.3.1.30"/>
    </reaction>
</comment>
<sequence>MNNDDLRELLIRKVHNLIGEHLCGFRFKKVYDFYHTQKWFSVLDELLLDLAAIESKDPASNGMLKMLVNTSSAFSAIVIYRLSHMLINMDEDHQIYVEAAFKLTEISRQRFGIDIHPRARIGHSLVLDHSYGITIGETSIIGDNCYILGGTIIGARGIASNERRQRHPSIGNNVEVGAYTRILGPINIGDNVIISPYSVITSDINSNSIVRVSNQVQVINSKESIKPFHASAIVNHMNELIVYSKGFNLESCHFIDMNNEVIECIECYIQNTDEEGVHKVDITFDESINIAFHRKPNMFITGSDTSNGTQASLYMLNIYGLYNLLKSKQPSIKDQYVEYA</sequence>
<dbReference type="Gene3D" id="1.10.3130.10">
    <property type="entry name" value="serine acetyltransferase, domain 1"/>
    <property type="match status" value="1"/>
</dbReference>
<evidence type="ECO:0000256" key="5">
    <source>
        <dbReference type="ARBA" id="ARBA00023315"/>
    </source>
</evidence>
<organism evidence="7 8">
    <name type="scientific">Photobacterium proteolyticum</name>
    <dbReference type="NCBI Taxonomy" id="1903952"/>
    <lineage>
        <taxon>Bacteria</taxon>
        <taxon>Pseudomonadati</taxon>
        <taxon>Pseudomonadota</taxon>
        <taxon>Gammaproteobacteria</taxon>
        <taxon>Vibrionales</taxon>
        <taxon>Vibrionaceae</taxon>
        <taxon>Photobacterium</taxon>
    </lineage>
</organism>
<dbReference type="EC" id="2.3.1.30" evidence="2"/>
<dbReference type="GO" id="GO:0008652">
    <property type="term" value="P:amino acid biosynthetic process"/>
    <property type="evidence" value="ECO:0007669"/>
    <property type="project" value="UniProtKB-KW"/>
</dbReference>
<evidence type="ECO:0000256" key="2">
    <source>
        <dbReference type="ARBA" id="ARBA00013266"/>
    </source>
</evidence>
<dbReference type="Gene3D" id="2.160.10.10">
    <property type="entry name" value="Hexapeptide repeat proteins"/>
    <property type="match status" value="1"/>
</dbReference>
<evidence type="ECO:0000313" key="8">
    <source>
        <dbReference type="Proteomes" id="UP000186905"/>
    </source>
</evidence>
<evidence type="ECO:0000256" key="4">
    <source>
        <dbReference type="ARBA" id="ARBA00022679"/>
    </source>
</evidence>
<protein>
    <recommendedName>
        <fullName evidence="2">serine O-acetyltransferase</fullName>
        <ecNumber evidence="2">2.3.1.30</ecNumber>
    </recommendedName>
</protein>
<keyword evidence="3" id="KW-0028">Amino-acid biosynthesis</keyword>
<evidence type="ECO:0000256" key="1">
    <source>
        <dbReference type="ARBA" id="ARBA00007274"/>
    </source>
</evidence>
<keyword evidence="4" id="KW-0808">Transferase</keyword>
<dbReference type="Pfam" id="PF00132">
    <property type="entry name" value="Hexapep"/>
    <property type="match status" value="1"/>
</dbReference>
<keyword evidence="8" id="KW-1185">Reference proteome</keyword>
<dbReference type="InterPro" id="IPR045304">
    <property type="entry name" value="LbH_SAT"/>
</dbReference>
<dbReference type="STRING" id="1903952.BIT28_25725"/>
<evidence type="ECO:0000256" key="3">
    <source>
        <dbReference type="ARBA" id="ARBA00022605"/>
    </source>
</evidence>
<dbReference type="SUPFAM" id="SSF51161">
    <property type="entry name" value="Trimeric LpxA-like enzymes"/>
    <property type="match status" value="1"/>
</dbReference>
<dbReference type="InterPro" id="IPR011004">
    <property type="entry name" value="Trimer_LpxA-like_sf"/>
</dbReference>
<comment type="caution">
    <text evidence="7">The sequence shown here is derived from an EMBL/GenBank/DDBJ whole genome shotgun (WGS) entry which is preliminary data.</text>
</comment>
<keyword evidence="5" id="KW-0012">Acyltransferase</keyword>
<name>A0A1Q9GFW6_9GAMM</name>